<dbReference type="GO" id="GO:0006493">
    <property type="term" value="P:protein O-linked glycosylation"/>
    <property type="evidence" value="ECO:0007669"/>
    <property type="project" value="TreeGrafter"/>
</dbReference>
<evidence type="ECO:0000313" key="12">
    <source>
        <dbReference type="EMBL" id="KAK6182104.1"/>
    </source>
</evidence>
<evidence type="ECO:0000256" key="4">
    <source>
        <dbReference type="ARBA" id="ARBA00022679"/>
    </source>
</evidence>
<reference evidence="12 13" key="1">
    <citation type="submission" date="2024-01" db="EMBL/GenBank/DDBJ databases">
        <title>The genome of the rayed Mediterranean limpet Patella caerulea (Linnaeus, 1758).</title>
        <authorList>
            <person name="Anh-Thu Weber A."/>
            <person name="Halstead-Nussloch G."/>
        </authorList>
    </citation>
    <scope>NUCLEOTIDE SEQUENCE [LARGE SCALE GENOMIC DNA]</scope>
    <source>
        <strain evidence="12">AATW-2023a</strain>
        <tissue evidence="12">Whole specimen</tissue>
    </source>
</reference>
<keyword evidence="3 10" id="KW-0328">Glycosyltransferase</keyword>
<dbReference type="InterPro" id="IPR002659">
    <property type="entry name" value="Glyco_trans_31"/>
</dbReference>
<dbReference type="GO" id="GO:0000139">
    <property type="term" value="C:Golgi membrane"/>
    <property type="evidence" value="ECO:0007669"/>
    <property type="project" value="UniProtKB-SubCell"/>
</dbReference>
<keyword evidence="6 10" id="KW-0735">Signal-anchor</keyword>
<dbReference type="EC" id="2.4.1.-" evidence="10"/>
<evidence type="ECO:0000256" key="10">
    <source>
        <dbReference type="RuleBase" id="RU363063"/>
    </source>
</evidence>
<name>A0AAN8JZI8_PATCE</name>
<keyword evidence="5 10" id="KW-0812">Transmembrane</keyword>
<evidence type="ECO:0000256" key="1">
    <source>
        <dbReference type="ARBA" id="ARBA00004323"/>
    </source>
</evidence>
<evidence type="ECO:0000256" key="2">
    <source>
        <dbReference type="ARBA" id="ARBA00008661"/>
    </source>
</evidence>
<keyword evidence="13" id="KW-1185">Reference proteome</keyword>
<keyword evidence="8 10" id="KW-0333">Golgi apparatus</keyword>
<dbReference type="EMBL" id="JAZGQO010000007">
    <property type="protein sequence ID" value="KAK6182104.1"/>
    <property type="molecule type" value="Genomic_DNA"/>
</dbReference>
<sequence>MPRPIRKWNFRSLMVILKRFLIISTILYSMSSLIFDTSYSRRIAHAFTANISRYVFQPDDNMLKNISNIYRPLRTKTLYPLTQSRDYLLNNISICDTEISILFIIHSAIDNFEHRQKIRSTYGLRKRYLPYEVRVIFLLGRKIDNGRQGEIIREHAEHGDIIQGDFIDSYHNLTHKGVMGLRWMSENCRSVKYSIKLDDDAVFDTKLFFDKMFKKYGDRKRTMWCTVCHRSYIYRAGKWKVRDDEFKGYKRWPWAYCAGFAVIITGDLPTALYRSSLASPFFWVDDVYLFGVLPHRVGGVALKSLPPDATLQPSYPSGLSCLRRGKGCQTVAVGAKNPKEIDEVWNLMVKRH</sequence>
<dbReference type="Proteomes" id="UP001347796">
    <property type="component" value="Unassembled WGS sequence"/>
</dbReference>
<evidence type="ECO:0000256" key="5">
    <source>
        <dbReference type="ARBA" id="ARBA00022692"/>
    </source>
</evidence>
<evidence type="ECO:0000313" key="13">
    <source>
        <dbReference type="Proteomes" id="UP001347796"/>
    </source>
</evidence>
<keyword evidence="9 10" id="KW-0472">Membrane</keyword>
<evidence type="ECO:0000313" key="11">
    <source>
        <dbReference type="EMBL" id="KAK6182103.1"/>
    </source>
</evidence>
<comment type="subcellular location">
    <subcellularLocation>
        <location evidence="1 10">Golgi apparatus membrane</location>
        <topology evidence="1 10">Single-pass type II membrane protein</topology>
    </subcellularLocation>
</comment>
<evidence type="ECO:0000256" key="8">
    <source>
        <dbReference type="ARBA" id="ARBA00023034"/>
    </source>
</evidence>
<keyword evidence="7 10" id="KW-1133">Transmembrane helix</keyword>
<dbReference type="Gene3D" id="3.90.550.50">
    <property type="match status" value="1"/>
</dbReference>
<dbReference type="GO" id="GO:0016758">
    <property type="term" value="F:hexosyltransferase activity"/>
    <property type="evidence" value="ECO:0007669"/>
    <property type="project" value="InterPro"/>
</dbReference>
<evidence type="ECO:0000256" key="7">
    <source>
        <dbReference type="ARBA" id="ARBA00022989"/>
    </source>
</evidence>
<dbReference type="PANTHER" id="PTHR11214">
    <property type="entry name" value="BETA-1,3-N-ACETYLGLUCOSAMINYLTRANSFERASE"/>
    <property type="match status" value="1"/>
</dbReference>
<comment type="caution">
    <text evidence="12">The sequence shown here is derived from an EMBL/GenBank/DDBJ whole genome shotgun (WGS) entry which is preliminary data.</text>
</comment>
<dbReference type="AlphaFoldDB" id="A0AAN8JZI8"/>
<dbReference type="PANTHER" id="PTHR11214:SF3">
    <property type="entry name" value="BETA-1,3-GALACTOSYLTRANSFERASE 6"/>
    <property type="match status" value="1"/>
</dbReference>
<feature type="transmembrane region" description="Helical" evidence="10">
    <location>
        <begin position="12"/>
        <end position="35"/>
    </location>
</feature>
<evidence type="ECO:0000256" key="3">
    <source>
        <dbReference type="ARBA" id="ARBA00022676"/>
    </source>
</evidence>
<evidence type="ECO:0000256" key="9">
    <source>
        <dbReference type="ARBA" id="ARBA00023136"/>
    </source>
</evidence>
<dbReference type="EMBL" id="JAZGQO010000007">
    <property type="protein sequence ID" value="KAK6182103.1"/>
    <property type="molecule type" value="Genomic_DNA"/>
</dbReference>
<keyword evidence="4" id="KW-0808">Transferase</keyword>
<comment type="similarity">
    <text evidence="2 10">Belongs to the glycosyltransferase 31 family.</text>
</comment>
<protein>
    <recommendedName>
        <fullName evidence="10">Hexosyltransferase</fullName>
        <ecNumber evidence="10">2.4.1.-</ecNumber>
    </recommendedName>
</protein>
<organism evidence="12 13">
    <name type="scientific">Patella caerulea</name>
    <name type="common">Rayed Mediterranean limpet</name>
    <dbReference type="NCBI Taxonomy" id="87958"/>
    <lineage>
        <taxon>Eukaryota</taxon>
        <taxon>Metazoa</taxon>
        <taxon>Spiralia</taxon>
        <taxon>Lophotrochozoa</taxon>
        <taxon>Mollusca</taxon>
        <taxon>Gastropoda</taxon>
        <taxon>Patellogastropoda</taxon>
        <taxon>Patelloidea</taxon>
        <taxon>Patellidae</taxon>
        <taxon>Patella</taxon>
    </lineage>
</organism>
<gene>
    <name evidence="11" type="ORF">SNE40_009863</name>
    <name evidence="12" type="ORF">SNE40_009864</name>
</gene>
<dbReference type="Pfam" id="PF01762">
    <property type="entry name" value="Galactosyl_T"/>
    <property type="match status" value="1"/>
</dbReference>
<proteinExistence type="inferred from homology"/>
<accession>A0AAN8JZI8</accession>
<evidence type="ECO:0000256" key="6">
    <source>
        <dbReference type="ARBA" id="ARBA00022968"/>
    </source>
</evidence>